<dbReference type="InterPro" id="IPR013785">
    <property type="entry name" value="Aldolase_TIM"/>
</dbReference>
<dbReference type="Pfam" id="PF00724">
    <property type="entry name" value="Oxidored_FMN"/>
    <property type="match status" value="2"/>
</dbReference>
<organism evidence="2 3">
    <name type="scientific">Persicobacter psychrovividus</name>
    <dbReference type="NCBI Taxonomy" id="387638"/>
    <lineage>
        <taxon>Bacteria</taxon>
        <taxon>Pseudomonadati</taxon>
        <taxon>Bacteroidota</taxon>
        <taxon>Cytophagia</taxon>
        <taxon>Cytophagales</taxon>
        <taxon>Persicobacteraceae</taxon>
        <taxon>Persicobacter</taxon>
    </lineage>
</organism>
<proteinExistence type="predicted"/>
<feature type="domain" description="NADH:flavin oxidoreductase/NADH oxidase N-terminal" evidence="1">
    <location>
        <begin position="384"/>
        <end position="718"/>
    </location>
</feature>
<dbReference type="InterPro" id="IPR045247">
    <property type="entry name" value="Oye-like"/>
</dbReference>
<dbReference type="EMBL" id="AP025293">
    <property type="protein sequence ID" value="BDD00635.1"/>
    <property type="molecule type" value="Genomic_DNA"/>
</dbReference>
<accession>A0ABN6LBX1</accession>
<dbReference type="PANTHER" id="PTHR22893:SF91">
    <property type="entry name" value="NADPH DEHYDROGENASE 2-RELATED"/>
    <property type="match status" value="1"/>
</dbReference>
<feature type="domain" description="NADH:flavin oxidoreductase/NADH oxidase N-terminal" evidence="1">
    <location>
        <begin position="10"/>
        <end position="353"/>
    </location>
</feature>
<evidence type="ECO:0000259" key="1">
    <source>
        <dbReference type="Pfam" id="PF00724"/>
    </source>
</evidence>
<dbReference type="Gene3D" id="3.20.20.70">
    <property type="entry name" value="Aldolase class I"/>
    <property type="match status" value="2"/>
</dbReference>
<dbReference type="Proteomes" id="UP001354989">
    <property type="component" value="Plasmid pPP1"/>
</dbReference>
<sequence>MKDQKSNTGKLFQALNKRGFNFKNHMVMPPMTRSRASKGDVANELMAEYYGQRASAGLIISEGTQISPQGQGYAWTPGIYNEAQIEGWKKVTDRVHQNGGLMFAQLWHVGRISHVDLQPNGQAPVSSSALLAEGVKVFVDPDHSGPEKGAGEMIQHSMPRALSIPEIKAIVKEFGQAAKNAMAAGFDGIELHAANGYLINQFIDSQANNRTDEYGGCLENRLRFLREVVAEVIQAIGATKVGVRLAPLTTLNGTVDDHPETTYLEAVKLLNAMDVTYVHIAEADWEDAPLMPTDFKAALRENFNNLIIYSGKYTTEKANAVLEAGYADMVGFGRPFIANPDLPYRLENNLPLNAQRPQLFFGGTAEGLTDYPTYEAVAGKKATLFDAFTFGDFKVSNRMAMAPMTRSRTDEGDVPNDIMAKYYGQRAEAGLIITEGAPISEVARGYSMTPGIYTPAQIEGWKKVTQRVHEKGGKIFVQLWHVGRRSHSAITGLQPVSASALKIEDKVYGPLAEGGFGMIETENPRALTTAEVQQTTADFVQAAKNAIAAGFDGVELHGAHGYLMDQFMRISSNERTDQYGGSIENRMRFVAETTQAVANAIGGNKTAIRLSPFVAEGSGVFDPEMRTLSLELLKALAPLNLAYVHLSENISVHEEVDENYRLSVRALYPNPIMVAGKLTKAKAADLLEKGYADMVAFGQPFIFNPDLVNRFKHDYPLNEGAANAHATFYGGGEEGYTDYPVFEQQH</sequence>
<reference evidence="2 3" key="1">
    <citation type="submission" date="2021-12" db="EMBL/GenBank/DDBJ databases">
        <title>Genome sequencing of bacteria with rrn-lacking chromosome and rrn-plasmid.</title>
        <authorList>
            <person name="Anda M."/>
            <person name="Iwasaki W."/>
        </authorList>
    </citation>
    <scope>NUCLEOTIDE SEQUENCE [LARGE SCALE GENOMIC DNA]</scope>
    <source>
        <strain evidence="2 3">NBRC 101262</strain>
        <plasmid evidence="2 3">pPP1</plasmid>
    </source>
</reference>
<name>A0ABN6LBX1_9BACT</name>
<geneLocation type="plasmid" evidence="2 3">
    <name>pPP1</name>
</geneLocation>
<keyword evidence="2" id="KW-0614">Plasmid</keyword>
<dbReference type="InterPro" id="IPR001155">
    <property type="entry name" value="OxRdtase_FMN_N"/>
</dbReference>
<dbReference type="CDD" id="cd02933">
    <property type="entry name" value="OYE_like_FMN"/>
    <property type="match status" value="2"/>
</dbReference>
<evidence type="ECO:0000313" key="3">
    <source>
        <dbReference type="Proteomes" id="UP001354989"/>
    </source>
</evidence>
<gene>
    <name evidence="2" type="ORF">PEPS_29150</name>
</gene>
<keyword evidence="3" id="KW-1185">Reference proteome</keyword>
<dbReference type="SUPFAM" id="SSF51395">
    <property type="entry name" value="FMN-linked oxidoreductases"/>
    <property type="match status" value="2"/>
</dbReference>
<dbReference type="PANTHER" id="PTHR22893">
    <property type="entry name" value="NADH OXIDOREDUCTASE-RELATED"/>
    <property type="match status" value="1"/>
</dbReference>
<evidence type="ECO:0000313" key="2">
    <source>
        <dbReference type="EMBL" id="BDD00635.1"/>
    </source>
</evidence>
<protein>
    <recommendedName>
        <fullName evidence="1">NADH:flavin oxidoreductase/NADH oxidase N-terminal domain-containing protein</fullName>
    </recommendedName>
</protein>